<feature type="signal peptide" evidence="2">
    <location>
        <begin position="1"/>
        <end position="28"/>
    </location>
</feature>
<evidence type="ECO:0008006" key="5">
    <source>
        <dbReference type="Google" id="ProtNLM"/>
    </source>
</evidence>
<name>A0ABX5LH85_9MICO</name>
<protein>
    <recommendedName>
        <fullName evidence="5">Lipoprotein</fullName>
    </recommendedName>
</protein>
<keyword evidence="4" id="KW-1185">Reference proteome</keyword>
<gene>
    <name evidence="3" type="ORF">B0H03_103119</name>
</gene>
<keyword evidence="2" id="KW-0732">Signal</keyword>
<organism evidence="3 4">
    <name type="scientific">Rathayibacter iranicus NCPPB 2253 = VKM Ac-1602</name>
    <dbReference type="NCBI Taxonomy" id="1328868"/>
    <lineage>
        <taxon>Bacteria</taxon>
        <taxon>Bacillati</taxon>
        <taxon>Actinomycetota</taxon>
        <taxon>Actinomycetes</taxon>
        <taxon>Micrococcales</taxon>
        <taxon>Microbacteriaceae</taxon>
        <taxon>Rathayibacter</taxon>
    </lineage>
</organism>
<accession>A0ABX5LH85</accession>
<reference evidence="3 4" key="1">
    <citation type="submission" date="2018-03" db="EMBL/GenBank/DDBJ databases">
        <title>Genomic Encyclopedia of Type Strains, Phase III (KMG-III): the genomes of soil and plant-associated and newly described type strains.</title>
        <authorList>
            <person name="Whitman W."/>
        </authorList>
    </citation>
    <scope>NUCLEOTIDE SEQUENCE [LARGE SCALE GENOMIC DNA]</scope>
    <source>
        <strain evidence="3 4">VKM Ac-1602</strain>
    </source>
</reference>
<evidence type="ECO:0000256" key="2">
    <source>
        <dbReference type="SAM" id="SignalP"/>
    </source>
</evidence>
<proteinExistence type="predicted"/>
<dbReference type="Proteomes" id="UP000245674">
    <property type="component" value="Unassembled WGS sequence"/>
</dbReference>
<feature type="chain" id="PRO_5047151812" description="Lipoprotein" evidence="2">
    <location>
        <begin position="29"/>
        <end position="206"/>
    </location>
</feature>
<sequence>MRKAFGRRGRAGLRVGALVMVMVTGLMSACAEKGANPVNTMSPREGRDKVVELVVETTKQLDVQGWWPRAGAARPDVCSLGGGVEGASYSYSREAPEGTDCLEDARKVAAYWESLGMSARVADSTPRPSVYGEGGPVLRASFDTGAADGTYRVGAVARCAPGDSIAILREDNAQRKAGAVLPGDEGIVEKPSSRQKSATPSPSPSE</sequence>
<evidence type="ECO:0000313" key="4">
    <source>
        <dbReference type="Proteomes" id="UP000245674"/>
    </source>
</evidence>
<dbReference type="PROSITE" id="PS51257">
    <property type="entry name" value="PROKAR_LIPOPROTEIN"/>
    <property type="match status" value="1"/>
</dbReference>
<evidence type="ECO:0000256" key="1">
    <source>
        <dbReference type="SAM" id="MobiDB-lite"/>
    </source>
</evidence>
<comment type="caution">
    <text evidence="3">The sequence shown here is derived from an EMBL/GenBank/DDBJ whole genome shotgun (WGS) entry which is preliminary data.</text>
</comment>
<feature type="region of interest" description="Disordered" evidence="1">
    <location>
        <begin position="176"/>
        <end position="206"/>
    </location>
</feature>
<dbReference type="EMBL" id="QGDV01000003">
    <property type="protein sequence ID" value="PWJ65272.1"/>
    <property type="molecule type" value="Genomic_DNA"/>
</dbReference>
<evidence type="ECO:0000313" key="3">
    <source>
        <dbReference type="EMBL" id="PWJ65272.1"/>
    </source>
</evidence>